<dbReference type="Gene3D" id="3.90.280.10">
    <property type="entry name" value="PEBP-like"/>
    <property type="match status" value="1"/>
</dbReference>
<sequence length="111" mass="11740">MDTVPGPLRPGEVDVGKHVYLTVFNIPKTVASIPAGATNVGTLGQNFQGKALGYTPPCSQGRGSKKYSIYLYALNSQLTISPQEATEVNLFSAMSGKVISSAQLDVSYSRS</sequence>
<dbReference type="AlphaFoldDB" id="A0A6J7B5A7"/>
<name>A0A6J7B5A7_9ZZZZ</name>
<dbReference type="InterPro" id="IPR008914">
    <property type="entry name" value="PEBP"/>
</dbReference>
<reference evidence="1" key="1">
    <citation type="submission" date="2020-05" db="EMBL/GenBank/DDBJ databases">
        <authorList>
            <person name="Chiriac C."/>
            <person name="Salcher M."/>
            <person name="Ghai R."/>
            <person name="Kavagutti S V."/>
        </authorList>
    </citation>
    <scope>NUCLEOTIDE SEQUENCE</scope>
</reference>
<gene>
    <name evidence="1" type="ORF">UFOPK3256_00126</name>
</gene>
<proteinExistence type="predicted"/>
<protein>
    <submittedName>
        <fullName evidence="1">Unannotated protein</fullName>
    </submittedName>
</protein>
<dbReference type="InterPro" id="IPR036610">
    <property type="entry name" value="PEBP-like_sf"/>
</dbReference>
<accession>A0A6J7B5A7</accession>
<dbReference type="EMBL" id="CAFAZW010000002">
    <property type="protein sequence ID" value="CAB4839588.1"/>
    <property type="molecule type" value="Genomic_DNA"/>
</dbReference>
<dbReference type="Pfam" id="PF01161">
    <property type="entry name" value="PBP"/>
    <property type="match status" value="1"/>
</dbReference>
<evidence type="ECO:0000313" key="1">
    <source>
        <dbReference type="EMBL" id="CAB4839588.1"/>
    </source>
</evidence>
<dbReference type="SUPFAM" id="SSF49777">
    <property type="entry name" value="PEBP-like"/>
    <property type="match status" value="1"/>
</dbReference>
<organism evidence="1">
    <name type="scientific">freshwater metagenome</name>
    <dbReference type="NCBI Taxonomy" id="449393"/>
    <lineage>
        <taxon>unclassified sequences</taxon>
        <taxon>metagenomes</taxon>
        <taxon>ecological metagenomes</taxon>
    </lineage>
</organism>